<dbReference type="AlphaFoldDB" id="A0A2J8G5M1"/>
<comment type="caution">
    <text evidence="2">The sequence shown here is derived from an EMBL/GenBank/DDBJ whole genome shotgun (WGS) entry which is preliminary data.</text>
</comment>
<gene>
    <name evidence="2" type="ORF">C1N32_06520</name>
</gene>
<reference evidence="2 3" key="1">
    <citation type="submission" date="2018-01" db="EMBL/GenBank/DDBJ databases">
        <title>Draft genome sequences of six Vibrio diazotrophicus strains isolated from deep-sea sediments of the Baltic Sea.</title>
        <authorList>
            <person name="Castillo D."/>
            <person name="Vandieken V."/>
            <person name="Chiang O."/>
            <person name="Middelboe M."/>
        </authorList>
    </citation>
    <scope>NUCLEOTIDE SEQUENCE [LARGE SCALE GENOMIC DNA]</scope>
    <source>
        <strain evidence="2 3">60.27F</strain>
    </source>
</reference>
<accession>A0A2J8G5M1</accession>
<evidence type="ECO:0000256" key="1">
    <source>
        <dbReference type="SAM" id="Coils"/>
    </source>
</evidence>
<proteinExistence type="predicted"/>
<name>A0A2J8G5M1_VIBDI</name>
<dbReference type="GeneID" id="94026399"/>
<protein>
    <submittedName>
        <fullName evidence="2">Uncharacterized protein</fullName>
    </submittedName>
</protein>
<dbReference type="EMBL" id="POSK01000003">
    <property type="protein sequence ID" value="PNI05748.1"/>
    <property type="molecule type" value="Genomic_DNA"/>
</dbReference>
<dbReference type="OrthoDB" id="5876102at2"/>
<evidence type="ECO:0000313" key="2">
    <source>
        <dbReference type="EMBL" id="PNI05748.1"/>
    </source>
</evidence>
<sequence length="103" mass="11411">MAEQNIGQILQAFNSIESKIREQSGMLRELTAQVKALEGQNKQLVQLVHQLKSPSAPPAEQFDSGKAEFQNSVTKSLKSIEEQSKKTMDMIKANGGAKKRAWP</sequence>
<evidence type="ECO:0000313" key="3">
    <source>
        <dbReference type="Proteomes" id="UP000236449"/>
    </source>
</evidence>
<dbReference type="Proteomes" id="UP000236449">
    <property type="component" value="Unassembled WGS sequence"/>
</dbReference>
<feature type="coiled-coil region" evidence="1">
    <location>
        <begin position="20"/>
        <end position="47"/>
    </location>
</feature>
<keyword evidence="1" id="KW-0175">Coiled coil</keyword>
<dbReference type="RefSeq" id="WP_042481266.1">
    <property type="nucleotide sequence ID" value="NZ_CBCRWT010000014.1"/>
</dbReference>
<organism evidence="2 3">
    <name type="scientific">Vibrio diazotrophicus</name>
    <dbReference type="NCBI Taxonomy" id="685"/>
    <lineage>
        <taxon>Bacteria</taxon>
        <taxon>Pseudomonadati</taxon>
        <taxon>Pseudomonadota</taxon>
        <taxon>Gammaproteobacteria</taxon>
        <taxon>Vibrionales</taxon>
        <taxon>Vibrionaceae</taxon>
        <taxon>Vibrio</taxon>
    </lineage>
</organism>